<dbReference type="Pfam" id="PF13581">
    <property type="entry name" value="HATPase_c_2"/>
    <property type="match status" value="1"/>
</dbReference>
<evidence type="ECO:0000259" key="4">
    <source>
        <dbReference type="SMART" id="SM00331"/>
    </source>
</evidence>
<dbReference type="InterPro" id="IPR003594">
    <property type="entry name" value="HATPase_dom"/>
</dbReference>
<dbReference type="SUPFAM" id="SSF55785">
    <property type="entry name" value="PYP-like sensor domain (PAS domain)"/>
    <property type="match status" value="1"/>
</dbReference>
<dbReference type="SUPFAM" id="SSF81606">
    <property type="entry name" value="PP2C-like"/>
    <property type="match status" value="1"/>
</dbReference>
<evidence type="ECO:0000313" key="5">
    <source>
        <dbReference type="EMBL" id="GHH87586.1"/>
    </source>
</evidence>
<evidence type="ECO:0000256" key="2">
    <source>
        <dbReference type="SAM" id="MobiDB-lite"/>
    </source>
</evidence>
<dbReference type="SUPFAM" id="SSF55781">
    <property type="entry name" value="GAF domain-like"/>
    <property type="match status" value="1"/>
</dbReference>
<dbReference type="InterPro" id="IPR036457">
    <property type="entry name" value="PPM-type-like_dom_sf"/>
</dbReference>
<dbReference type="InterPro" id="IPR036890">
    <property type="entry name" value="HATPase_C_sf"/>
</dbReference>
<dbReference type="Gene3D" id="3.30.450.20">
    <property type="entry name" value="PAS domain"/>
    <property type="match status" value="1"/>
</dbReference>
<organism evidence="5 6">
    <name type="scientific">Streptomyces sulfonofaciens</name>
    <dbReference type="NCBI Taxonomy" id="68272"/>
    <lineage>
        <taxon>Bacteria</taxon>
        <taxon>Bacillati</taxon>
        <taxon>Actinomycetota</taxon>
        <taxon>Actinomycetes</taxon>
        <taxon>Kitasatosporales</taxon>
        <taxon>Streptomycetaceae</taxon>
        <taxon>Streptomyces</taxon>
    </lineage>
</organism>
<dbReference type="SUPFAM" id="SSF55874">
    <property type="entry name" value="ATPase domain of HSP90 chaperone/DNA topoisomerase II/histidine kinase"/>
    <property type="match status" value="1"/>
</dbReference>
<dbReference type="Pfam" id="PF01590">
    <property type="entry name" value="GAF"/>
    <property type="match status" value="1"/>
</dbReference>
<dbReference type="InterPro" id="IPR029016">
    <property type="entry name" value="GAF-like_dom_sf"/>
</dbReference>
<sequence>MDAVAGPPDGQDMPMPAPATVVVDRAGAVAGWSHEAARLLARPADAVTGRPLTELLSAGATWGPGESARTPRPGPGRTRLRHAHGNGVDVAFWATALAGEAGALLINFVPADTAAGWGQGTALLRSLMDQKEIGIALRDTDLRLERTNITSGMFGAPAMEPGDRFTPVVWGSDAAVAESILTRVVETGVPVVSWQHKWRSGQRPPQDRTVSVSAFRLQDARSEPSGVAVVVEDVTEPERIRRQRELLHSAATRIGFSLDARNIAQALADVISDITDFVAVDLTRAVLTGVEPAPAVRGRNRLVRAAAAATDGWPERMLDIGEEQPPLPDTAQVRKILRGHPVVLDRQAVSRTLEEDEHLVALLVPDGAHSLMVAPLFAHGILLGAVSAWRTEHSPAFQSDEVQLLKEISSRAALGIDNARRYAYQHRAVAELQARLLPRAVTDLTAAHTVGAYASAGGGAGVGGDWFDVIALPSLRVAFVVGDVVGHGLPAAAGMGRLRTAVQNFATLELEPTEVLAHMEDLMQRLAAEIPVSLSDTTLATCLFAVYDPTTRQCTFASAGQPPPVVVRPDGGTEQVDVPQGPPLGVGGVPYESSTITLEPGSVLALFTDGLPALRPHAHGDGVGRVEQELGELCRGRHTLEETGEALLAAADRTEPRDDAAVLLARTHAVDPDAVAAWEFPAEAGSAAEARAAATRQLDAWGLADLSFTTELVVSELVTNAVRYAWGPIRVRLIRDEVLICEVSDHSNTQPRLMRAGGTDEGGRGLFIVAQCTTRWGCRYGRRGKTIWTEQPLDAVGSPLVAPEGG</sequence>
<dbReference type="SMART" id="SM00331">
    <property type="entry name" value="PP2C_SIG"/>
    <property type="match status" value="1"/>
</dbReference>
<dbReference type="InterPro" id="IPR052016">
    <property type="entry name" value="Bact_Sigma-Reg"/>
</dbReference>
<reference evidence="5" key="2">
    <citation type="submission" date="2020-09" db="EMBL/GenBank/DDBJ databases">
        <authorList>
            <person name="Sun Q."/>
            <person name="Ohkuma M."/>
        </authorList>
    </citation>
    <scope>NUCLEOTIDE SEQUENCE</scope>
    <source>
        <strain evidence="5">JCM 5069</strain>
    </source>
</reference>
<keyword evidence="6" id="KW-1185">Reference proteome</keyword>
<dbReference type="Proteomes" id="UP000603708">
    <property type="component" value="Unassembled WGS sequence"/>
</dbReference>
<comment type="caution">
    <text evidence="5">The sequence shown here is derived from an EMBL/GenBank/DDBJ whole genome shotgun (WGS) entry which is preliminary data.</text>
</comment>
<dbReference type="SMART" id="SM00065">
    <property type="entry name" value="GAF"/>
    <property type="match status" value="1"/>
</dbReference>
<dbReference type="Gene3D" id="3.60.40.10">
    <property type="entry name" value="PPM-type phosphatase domain"/>
    <property type="match status" value="1"/>
</dbReference>
<evidence type="ECO:0000313" key="6">
    <source>
        <dbReference type="Proteomes" id="UP000603708"/>
    </source>
</evidence>
<proteinExistence type="predicted"/>
<feature type="domain" description="GAF" evidence="3">
    <location>
        <begin position="262"/>
        <end position="426"/>
    </location>
</feature>
<dbReference type="InterPro" id="IPR003018">
    <property type="entry name" value="GAF"/>
</dbReference>
<dbReference type="PANTHER" id="PTHR43156:SF2">
    <property type="entry name" value="STAGE II SPORULATION PROTEIN E"/>
    <property type="match status" value="1"/>
</dbReference>
<dbReference type="Pfam" id="PF08448">
    <property type="entry name" value="PAS_4"/>
    <property type="match status" value="1"/>
</dbReference>
<dbReference type="InterPro" id="IPR001932">
    <property type="entry name" value="PPM-type_phosphatase-like_dom"/>
</dbReference>
<reference evidence="5" key="1">
    <citation type="journal article" date="2014" name="Int. J. Syst. Evol. Microbiol.">
        <title>Complete genome sequence of Corynebacterium casei LMG S-19264T (=DSM 44701T), isolated from a smear-ripened cheese.</title>
        <authorList>
            <consortium name="US DOE Joint Genome Institute (JGI-PGF)"/>
            <person name="Walter F."/>
            <person name="Albersmeier A."/>
            <person name="Kalinowski J."/>
            <person name="Ruckert C."/>
        </authorList>
    </citation>
    <scope>NUCLEOTIDE SEQUENCE</scope>
    <source>
        <strain evidence="5">JCM 5069</strain>
    </source>
</reference>
<name>A0A919GPB3_9ACTN</name>
<dbReference type="InterPro" id="IPR013656">
    <property type="entry name" value="PAS_4"/>
</dbReference>
<dbReference type="AlphaFoldDB" id="A0A919GPB3"/>
<feature type="domain" description="PPM-type phosphatase" evidence="4">
    <location>
        <begin position="447"/>
        <end position="667"/>
    </location>
</feature>
<evidence type="ECO:0000256" key="1">
    <source>
        <dbReference type="ARBA" id="ARBA00022801"/>
    </source>
</evidence>
<dbReference type="GO" id="GO:0016791">
    <property type="term" value="F:phosphatase activity"/>
    <property type="evidence" value="ECO:0007669"/>
    <property type="project" value="TreeGrafter"/>
</dbReference>
<dbReference type="Pfam" id="PF07228">
    <property type="entry name" value="SpoIIE"/>
    <property type="match status" value="1"/>
</dbReference>
<feature type="region of interest" description="Disordered" evidence="2">
    <location>
        <begin position="57"/>
        <end position="77"/>
    </location>
</feature>
<dbReference type="FunFam" id="3.30.565.10:FF:000028">
    <property type="entry name" value="PAS sensor protein"/>
    <property type="match status" value="1"/>
</dbReference>
<dbReference type="Gene3D" id="3.30.450.40">
    <property type="match status" value="1"/>
</dbReference>
<accession>A0A919GPB3</accession>
<dbReference type="RefSeq" id="WP_189938140.1">
    <property type="nucleotide sequence ID" value="NZ_BNCD01000029.1"/>
</dbReference>
<dbReference type="PANTHER" id="PTHR43156">
    <property type="entry name" value="STAGE II SPORULATION PROTEIN E-RELATED"/>
    <property type="match status" value="1"/>
</dbReference>
<dbReference type="EMBL" id="BNCD01000029">
    <property type="protein sequence ID" value="GHH87586.1"/>
    <property type="molecule type" value="Genomic_DNA"/>
</dbReference>
<dbReference type="Gene3D" id="3.30.565.10">
    <property type="entry name" value="Histidine kinase-like ATPase, C-terminal domain"/>
    <property type="match status" value="1"/>
</dbReference>
<dbReference type="CDD" id="cd16936">
    <property type="entry name" value="HATPase_RsbW-like"/>
    <property type="match status" value="1"/>
</dbReference>
<keyword evidence="1" id="KW-0378">Hydrolase</keyword>
<gene>
    <name evidence="5" type="ORF">GCM10018793_63900</name>
</gene>
<dbReference type="InterPro" id="IPR035965">
    <property type="entry name" value="PAS-like_dom_sf"/>
</dbReference>
<evidence type="ECO:0000259" key="3">
    <source>
        <dbReference type="SMART" id="SM00065"/>
    </source>
</evidence>
<protein>
    <submittedName>
        <fullName evidence="5">Uncharacterized protein</fullName>
    </submittedName>
</protein>